<proteinExistence type="predicted"/>
<comment type="caution">
    <text evidence="1">The sequence shown here is derived from an EMBL/GenBank/DDBJ whole genome shotgun (WGS) entry which is preliminary data.</text>
</comment>
<dbReference type="RefSeq" id="WP_130160114.1">
    <property type="nucleotide sequence ID" value="NZ_SGIS01000051.1"/>
</dbReference>
<name>A0A4Q6XV50_9SPHN</name>
<dbReference type="Proteomes" id="UP000292085">
    <property type="component" value="Unassembled WGS sequence"/>
</dbReference>
<dbReference type="AlphaFoldDB" id="A0A4Q6XV50"/>
<evidence type="ECO:0008006" key="3">
    <source>
        <dbReference type="Google" id="ProtNLM"/>
    </source>
</evidence>
<gene>
    <name evidence="1" type="ORF">EWE75_21330</name>
</gene>
<keyword evidence="2" id="KW-1185">Reference proteome</keyword>
<dbReference type="EMBL" id="SGIS01000051">
    <property type="protein sequence ID" value="RZF60759.1"/>
    <property type="molecule type" value="Genomic_DNA"/>
</dbReference>
<reference evidence="1 2" key="1">
    <citation type="submission" date="2019-02" db="EMBL/GenBank/DDBJ databases">
        <authorList>
            <person name="Li Y."/>
        </authorList>
    </citation>
    <scope>NUCLEOTIDE SEQUENCE [LARGE SCALE GENOMIC DNA]</scope>
    <source>
        <strain evidence="1 2">3-7</strain>
    </source>
</reference>
<evidence type="ECO:0000313" key="2">
    <source>
        <dbReference type="Proteomes" id="UP000292085"/>
    </source>
</evidence>
<dbReference type="OrthoDB" id="8480631at2"/>
<sequence>MDEMASADRRDIGWGVAARTMFLDTLALSGDVARSAEAAGRTHASAYALRRHDPAFADGWEEALNAAYARLEDELLARAIDLGAREVGTFDQALALKLLARREGRSARASAPREAVPRTASMEEVEQALLRKLAALGKRLPVKI</sequence>
<evidence type="ECO:0000313" key="1">
    <source>
        <dbReference type="EMBL" id="RZF60759.1"/>
    </source>
</evidence>
<protein>
    <recommendedName>
        <fullName evidence="3">Terminase</fullName>
    </recommendedName>
</protein>
<organism evidence="1 2">
    <name type="scientific">Sphingomonas populi</name>
    <dbReference type="NCBI Taxonomy" id="2484750"/>
    <lineage>
        <taxon>Bacteria</taxon>
        <taxon>Pseudomonadati</taxon>
        <taxon>Pseudomonadota</taxon>
        <taxon>Alphaproteobacteria</taxon>
        <taxon>Sphingomonadales</taxon>
        <taxon>Sphingomonadaceae</taxon>
        <taxon>Sphingomonas</taxon>
    </lineage>
</organism>
<accession>A0A4Q6XV50</accession>